<keyword evidence="1" id="KW-0732">Signal</keyword>
<feature type="signal peptide" evidence="1">
    <location>
        <begin position="1"/>
        <end position="18"/>
    </location>
</feature>
<keyword evidence="4" id="KW-1185">Reference proteome</keyword>
<dbReference type="PANTHER" id="PTHR33928:SF2">
    <property type="entry name" value="PECTATE LYASE SUPERFAMILY PROTEIN DOMAIN-CONTAINING PROTEIN-RELATED"/>
    <property type="match status" value="1"/>
</dbReference>
<dbReference type="CDD" id="cd23668">
    <property type="entry name" value="GH55_beta13glucanase-like"/>
    <property type="match status" value="1"/>
</dbReference>
<accession>A0A6A6R6P4</accession>
<dbReference type="GO" id="GO:0004650">
    <property type="term" value="F:polygalacturonase activity"/>
    <property type="evidence" value="ECO:0007669"/>
    <property type="project" value="InterPro"/>
</dbReference>
<dbReference type="InterPro" id="IPR024535">
    <property type="entry name" value="RHGA/B-epi-like_pectate_lyase"/>
</dbReference>
<proteinExistence type="predicted"/>
<protein>
    <submittedName>
        <fullName evidence="3">Putative exo-beta-1,3-glucanase</fullName>
    </submittedName>
</protein>
<evidence type="ECO:0000313" key="4">
    <source>
        <dbReference type="Proteomes" id="UP000799750"/>
    </source>
</evidence>
<feature type="domain" description="Rhamnogalacturonase A/B/Epimerase-like pectate lyase" evidence="2">
    <location>
        <begin position="435"/>
        <end position="507"/>
    </location>
</feature>
<feature type="chain" id="PRO_5025537252" evidence="1">
    <location>
        <begin position="19"/>
        <end position="803"/>
    </location>
</feature>
<dbReference type="PANTHER" id="PTHR33928">
    <property type="entry name" value="POLYGALACTURONASE QRT3"/>
    <property type="match status" value="1"/>
</dbReference>
<gene>
    <name evidence="3" type="ORF">BU16DRAFT_534848</name>
</gene>
<evidence type="ECO:0000256" key="1">
    <source>
        <dbReference type="SAM" id="SignalP"/>
    </source>
</evidence>
<feature type="domain" description="Rhamnogalacturonase A/B/Epimerase-like pectate lyase" evidence="2">
    <location>
        <begin position="84"/>
        <end position="305"/>
    </location>
</feature>
<sequence length="803" mass="85515">MRPLFLPIYASLAALVGGAAIPLALRDDLYAEDLPTTNVTDSAAVPSETATVLSIAAADPGYWLKDMPRKGRSPFNPDPGYQVFRNVKDFGAKGDGITDDTVAINTAMASGGRCAPGACQSSTLTPAILYFPAGTYLVSGSIVMYYNTQLIGNPNSLPVLKATSNFQGLGLIDGDKYVGSNQGWPSVNVFWRSARHLKIDLTAIAPATGATGIHWPTGQATSLQDIQIIMTASSASTHQGLFIEDGSGGYIGDLTITGGLYGMNIGNQQFTMRNIAISNAIVGISQIWNWGWLYSGMTISNCGTAFSMSNGGTTSQSVGSVTIIDSTITNCPAFIDTAWTPNASPATGGSLILENIVLSNVPTAIRGPNSATILSGGTTTIAAWGQGHKYTSQGPTEWQGIFTPVARPSSLLDGNGRYHIKSKPHYWEWTVSQVMSIRDAGATGDGVTDDTQAIQAALNAAASAGKILYFNYGVYKVSTTIKIPAGSRIVGETYPVILASGGPWGSATNPVPVIKIGNPGESGRIEWQDMIVSTQGPAPGAVLIEWNLAASRDSGMWDVHTRIGGFKGSNQQVGQCPIQVPVSGACMAAYMSMHITTSGTGAYLENCWFWTADHDVDEGKNTRISVYTGRGLLVEASGVWLWGTAVEHHSLYQYQFANAREIFAGFIQTESPYYQPAPDVRNSPYPTTQAINDPTYANCQSGNCDALGLRVLNSKNIYVYGAGLYSFFNNYSTLCSNKPTAGGTKDCQSEMFSIEGSTDHLWMYGLNTIGTMNMVVQDGKSVAKWSDNANDFSDTIALFTYRI</sequence>
<reference evidence="3" key="1">
    <citation type="journal article" date="2020" name="Stud. Mycol.">
        <title>101 Dothideomycetes genomes: a test case for predicting lifestyles and emergence of pathogens.</title>
        <authorList>
            <person name="Haridas S."/>
            <person name="Albert R."/>
            <person name="Binder M."/>
            <person name="Bloem J."/>
            <person name="Labutti K."/>
            <person name="Salamov A."/>
            <person name="Andreopoulos B."/>
            <person name="Baker S."/>
            <person name="Barry K."/>
            <person name="Bills G."/>
            <person name="Bluhm B."/>
            <person name="Cannon C."/>
            <person name="Castanera R."/>
            <person name="Culley D."/>
            <person name="Daum C."/>
            <person name="Ezra D."/>
            <person name="Gonzalez J."/>
            <person name="Henrissat B."/>
            <person name="Kuo A."/>
            <person name="Liang C."/>
            <person name="Lipzen A."/>
            <person name="Lutzoni F."/>
            <person name="Magnuson J."/>
            <person name="Mondo S."/>
            <person name="Nolan M."/>
            <person name="Ohm R."/>
            <person name="Pangilinan J."/>
            <person name="Park H.-J."/>
            <person name="Ramirez L."/>
            <person name="Alfaro M."/>
            <person name="Sun H."/>
            <person name="Tritt A."/>
            <person name="Yoshinaga Y."/>
            <person name="Zwiers L.-H."/>
            <person name="Turgeon B."/>
            <person name="Goodwin S."/>
            <person name="Spatafora J."/>
            <person name="Crous P."/>
            <person name="Grigoriev I."/>
        </authorList>
    </citation>
    <scope>NUCLEOTIDE SEQUENCE</scope>
    <source>
        <strain evidence="3">CBS 269.34</strain>
    </source>
</reference>
<dbReference type="InterPro" id="IPR012334">
    <property type="entry name" value="Pectin_lyas_fold"/>
</dbReference>
<dbReference type="FunFam" id="2.160.20.10:FF:000023">
    <property type="entry name" value="Exo-beta-1,3-glucanase Exg0"/>
    <property type="match status" value="1"/>
</dbReference>
<dbReference type="SUPFAM" id="SSF51126">
    <property type="entry name" value="Pectin lyase-like"/>
    <property type="match status" value="2"/>
</dbReference>
<evidence type="ECO:0000313" key="3">
    <source>
        <dbReference type="EMBL" id="KAF2500231.1"/>
    </source>
</evidence>
<dbReference type="Gene3D" id="2.160.20.10">
    <property type="entry name" value="Single-stranded right-handed beta-helix, Pectin lyase-like"/>
    <property type="match status" value="2"/>
</dbReference>
<organism evidence="3 4">
    <name type="scientific">Lophium mytilinum</name>
    <dbReference type="NCBI Taxonomy" id="390894"/>
    <lineage>
        <taxon>Eukaryota</taxon>
        <taxon>Fungi</taxon>
        <taxon>Dikarya</taxon>
        <taxon>Ascomycota</taxon>
        <taxon>Pezizomycotina</taxon>
        <taxon>Dothideomycetes</taxon>
        <taxon>Pleosporomycetidae</taxon>
        <taxon>Mytilinidiales</taxon>
        <taxon>Mytilinidiaceae</taxon>
        <taxon>Lophium</taxon>
    </lineage>
</organism>
<dbReference type="EMBL" id="MU004183">
    <property type="protein sequence ID" value="KAF2500231.1"/>
    <property type="molecule type" value="Genomic_DNA"/>
</dbReference>
<dbReference type="Proteomes" id="UP000799750">
    <property type="component" value="Unassembled WGS sequence"/>
</dbReference>
<dbReference type="InterPro" id="IPR039279">
    <property type="entry name" value="QRT3-like"/>
</dbReference>
<dbReference type="Pfam" id="PF12708">
    <property type="entry name" value="Pect-lyase_RHGA_epim"/>
    <property type="match status" value="2"/>
</dbReference>
<evidence type="ECO:0000259" key="2">
    <source>
        <dbReference type="Pfam" id="PF12708"/>
    </source>
</evidence>
<dbReference type="AlphaFoldDB" id="A0A6A6R6P4"/>
<name>A0A6A6R6P4_9PEZI</name>
<dbReference type="OrthoDB" id="1046782at2759"/>
<dbReference type="InterPro" id="IPR011050">
    <property type="entry name" value="Pectin_lyase_fold/virulence"/>
</dbReference>